<feature type="domain" description="DUF3502" evidence="2">
    <location>
        <begin position="456"/>
        <end position="525"/>
    </location>
</feature>
<dbReference type="EMBL" id="PTJA01000001">
    <property type="protein sequence ID" value="PPK83501.1"/>
    <property type="molecule type" value="Genomic_DNA"/>
</dbReference>
<dbReference type="AlphaFoldDB" id="A0A2S6HZA9"/>
<dbReference type="InterPro" id="IPR006059">
    <property type="entry name" value="SBP"/>
</dbReference>
<dbReference type="PROSITE" id="PS51257">
    <property type="entry name" value="PROKAR_LIPOPROTEIN"/>
    <property type="match status" value="1"/>
</dbReference>
<dbReference type="InterPro" id="IPR050490">
    <property type="entry name" value="Bact_solute-bd_prot1"/>
</dbReference>
<keyword evidence="4" id="KW-1185">Reference proteome</keyword>
<dbReference type="OrthoDB" id="9794842at2"/>
<reference evidence="3 4" key="1">
    <citation type="submission" date="2018-02" db="EMBL/GenBank/DDBJ databases">
        <title>Genomic Encyclopedia of Archaeal and Bacterial Type Strains, Phase II (KMG-II): from individual species to whole genera.</title>
        <authorList>
            <person name="Goeker M."/>
        </authorList>
    </citation>
    <scope>NUCLEOTIDE SEQUENCE [LARGE SCALE GENOMIC DNA]</scope>
    <source>
        <strain evidence="3 4">DSM 3808</strain>
    </source>
</reference>
<feature type="chain" id="PRO_5038559003" evidence="1">
    <location>
        <begin position="24"/>
        <end position="529"/>
    </location>
</feature>
<accession>A0A2S6HZA9</accession>
<evidence type="ECO:0000259" key="2">
    <source>
        <dbReference type="Pfam" id="PF12010"/>
    </source>
</evidence>
<dbReference type="Pfam" id="PF12010">
    <property type="entry name" value="DUF3502"/>
    <property type="match status" value="1"/>
</dbReference>
<sequence>MRKHAVKKITAALLAGVMVMSLAGCGGKQKSAAVGADGKVDTSKHEVINMLVLGDKPSNGRCEAMLEKLNAVLKEKVNAELKLTYVEWADWQTQYNVQLLSGDKSLDIITTATDWLYAWENTQKGAFMPLSEDLLKVYAPKTYEQVSSMDDWKYCKYQDQIYFIPEDHYTQYTNHGLFYRGDWAKESGIENGDIKEFEQIGTYFQWIKDHKEGVIPWDIGGKINPGGLLGGYLNSKTDNIVIPSVNVGNYEFWMGVSKDDPFTVTSPYMESDTIYDAAELMKKWNDAGFWREDVLNYDGDCREAMFAGTSGADEHHSQTYYSKIRPSMDRKQPGSDAKMYWWGTENNNVSKPLKTHGAAAISANSQHPERALMVYDLLRNDETCYRLINYGIEGVDYTITSDGKLDHPEGWDKSKDSLDSNYWCGRNDDLELQDVQWWDGTKGMIDMYNTFAYDNPYTGLVVDKNSVEAEMSAMANVLSEYIPQLAYGKYPDPRKAVDEMREKLKEAGYDKVKESIQQNMDTYKAALGK</sequence>
<organism evidence="3 4">
    <name type="scientific">Lacrimispora xylanisolvens</name>
    <dbReference type="NCBI Taxonomy" id="384636"/>
    <lineage>
        <taxon>Bacteria</taxon>
        <taxon>Bacillati</taxon>
        <taxon>Bacillota</taxon>
        <taxon>Clostridia</taxon>
        <taxon>Lachnospirales</taxon>
        <taxon>Lachnospiraceae</taxon>
        <taxon>Lacrimispora</taxon>
    </lineage>
</organism>
<evidence type="ECO:0000313" key="3">
    <source>
        <dbReference type="EMBL" id="PPK83501.1"/>
    </source>
</evidence>
<proteinExistence type="predicted"/>
<feature type="signal peptide" evidence="1">
    <location>
        <begin position="1"/>
        <end position="23"/>
    </location>
</feature>
<dbReference type="Pfam" id="PF01547">
    <property type="entry name" value="SBP_bac_1"/>
    <property type="match status" value="1"/>
</dbReference>
<dbReference type="Proteomes" id="UP000237749">
    <property type="component" value="Unassembled WGS sequence"/>
</dbReference>
<dbReference type="PANTHER" id="PTHR43649">
    <property type="entry name" value="ARABINOSE-BINDING PROTEIN-RELATED"/>
    <property type="match status" value="1"/>
</dbReference>
<keyword evidence="1" id="KW-0732">Signal</keyword>
<dbReference type="SUPFAM" id="SSF53850">
    <property type="entry name" value="Periplasmic binding protein-like II"/>
    <property type="match status" value="1"/>
</dbReference>
<dbReference type="InterPro" id="IPR022627">
    <property type="entry name" value="DUF3502"/>
</dbReference>
<dbReference type="Gene3D" id="3.40.190.10">
    <property type="entry name" value="Periplasmic binding protein-like II"/>
    <property type="match status" value="2"/>
</dbReference>
<evidence type="ECO:0000256" key="1">
    <source>
        <dbReference type="SAM" id="SignalP"/>
    </source>
</evidence>
<evidence type="ECO:0000313" key="4">
    <source>
        <dbReference type="Proteomes" id="UP000237749"/>
    </source>
</evidence>
<gene>
    <name evidence="3" type="ORF">BXY41_101565</name>
</gene>
<dbReference type="PANTHER" id="PTHR43649:SF17">
    <property type="entry name" value="ABC TRANSPORTER SOLUTE BINDING PROTEIN-SUGAR TRANSPORT"/>
    <property type="match status" value="1"/>
</dbReference>
<comment type="caution">
    <text evidence="3">The sequence shown here is derived from an EMBL/GenBank/DDBJ whole genome shotgun (WGS) entry which is preliminary data.</text>
</comment>
<name>A0A2S6HZA9_9FIRM</name>
<protein>
    <submittedName>
        <fullName evidence="3">Putative aldouronate transport system substrate-binding protein</fullName>
    </submittedName>
</protein>
<dbReference type="RefSeq" id="WP_104434335.1">
    <property type="nucleotide sequence ID" value="NZ_PTJA01000001.1"/>
</dbReference>